<reference evidence="1 2" key="1">
    <citation type="journal article" date="2018" name="PLoS Genet.">
        <title>Repeat elements organise 3D genome structure and mediate transcription in the filamentous fungus Epichloe festucae.</title>
        <authorList>
            <person name="Winter D.J."/>
            <person name="Ganley A.R.D."/>
            <person name="Young C.A."/>
            <person name="Liachko I."/>
            <person name="Schardl C.L."/>
            <person name="Dupont P.Y."/>
            <person name="Berry D."/>
            <person name="Ram A."/>
            <person name="Scott B."/>
            <person name="Cox M.P."/>
        </authorList>
    </citation>
    <scope>NUCLEOTIDE SEQUENCE [LARGE SCALE GENOMIC DNA]</scope>
    <source>
        <strain evidence="1 2">Fl1</strain>
    </source>
</reference>
<dbReference type="Proteomes" id="UP000594364">
    <property type="component" value="Chromosome 2"/>
</dbReference>
<accession>A0A7S9KQI3</accession>
<evidence type="ECO:0000313" key="1">
    <source>
        <dbReference type="EMBL" id="QPG97612.1"/>
    </source>
</evidence>
<gene>
    <name evidence="1" type="ORF">C2857_006611</name>
</gene>
<keyword evidence="2" id="KW-1185">Reference proteome</keyword>
<sequence>MPETTKDRNAMAMMANGRALHDDLLNEIQKHGDELKALPDVTNLYHPRFEMEKDTPALRPCERPEVLMMEYPQNDYVFIKVFNARFQNDQGIYQKYEHSSGKTILCMDNDARRDQLGSERQYFSDLLAISYHAVVTGYESEMV</sequence>
<organism evidence="1 2">
    <name type="scientific">Epichloe festucae (strain Fl1)</name>
    <dbReference type="NCBI Taxonomy" id="877507"/>
    <lineage>
        <taxon>Eukaryota</taxon>
        <taxon>Fungi</taxon>
        <taxon>Dikarya</taxon>
        <taxon>Ascomycota</taxon>
        <taxon>Pezizomycotina</taxon>
        <taxon>Sordariomycetes</taxon>
        <taxon>Hypocreomycetidae</taxon>
        <taxon>Hypocreales</taxon>
        <taxon>Clavicipitaceae</taxon>
        <taxon>Epichloe</taxon>
    </lineage>
</organism>
<dbReference type="AlphaFoldDB" id="A0A7S9KQI3"/>
<name>A0A7S9KQI3_EPIFF</name>
<protein>
    <submittedName>
        <fullName evidence="1">Uncharacterized protein</fullName>
    </submittedName>
</protein>
<proteinExistence type="predicted"/>
<evidence type="ECO:0000313" key="2">
    <source>
        <dbReference type="Proteomes" id="UP000594364"/>
    </source>
</evidence>
<dbReference type="EMBL" id="CP031386">
    <property type="protein sequence ID" value="QPG97612.1"/>
    <property type="molecule type" value="Genomic_DNA"/>
</dbReference>